<reference evidence="3" key="2">
    <citation type="submission" date="2011-03" db="EMBL/GenBank/DDBJ databases">
        <title>The complete genome of Hippea maritima DSM 10411.</title>
        <authorList>
            <consortium name="US DOE Joint Genome Institute (JGI-PGF)"/>
            <person name="Lucas S."/>
            <person name="Copeland A."/>
            <person name="Lapidus A."/>
            <person name="Bruce D."/>
            <person name="Goodwin L."/>
            <person name="Pitluck S."/>
            <person name="Peters L."/>
            <person name="Kyrpides N."/>
            <person name="Mavromatis K."/>
            <person name="Pagani I."/>
            <person name="Ivanova N."/>
            <person name="Mikhailova N."/>
            <person name="Lu M."/>
            <person name="Detter J.C."/>
            <person name="Tapia R."/>
            <person name="Han C."/>
            <person name="Land M."/>
            <person name="Hauser L."/>
            <person name="Markowitz V."/>
            <person name="Cheng J.-F."/>
            <person name="Hugenholtz P."/>
            <person name="Woyke T."/>
            <person name="Wu D."/>
            <person name="Spring S."/>
            <person name="Schroeder M."/>
            <person name="Brambilla E."/>
            <person name="Klenk H.-P."/>
            <person name="Eisen J.A."/>
        </authorList>
    </citation>
    <scope>NUCLEOTIDE SEQUENCE [LARGE SCALE GENOMIC DNA]</scope>
    <source>
        <strain evidence="3">ATCC 700847 / DSM 10411 / MH2</strain>
    </source>
</reference>
<dbReference type="RefSeq" id="WP_013682404.1">
    <property type="nucleotide sequence ID" value="NC_015318.1"/>
</dbReference>
<dbReference type="OrthoDB" id="5506282at2"/>
<evidence type="ECO:0000259" key="1">
    <source>
        <dbReference type="SMART" id="SM00989"/>
    </source>
</evidence>
<accession>F2LY51</accession>
<dbReference type="SUPFAM" id="SSF111126">
    <property type="entry name" value="Ligand-binding domain in the NO signalling and Golgi transport"/>
    <property type="match status" value="1"/>
</dbReference>
<keyword evidence="3" id="KW-1185">Reference proteome</keyword>
<dbReference type="SMART" id="SM00989">
    <property type="entry name" value="V4R"/>
    <property type="match status" value="1"/>
</dbReference>
<dbReference type="InParanoid" id="F2LY51"/>
<evidence type="ECO:0000313" key="2">
    <source>
        <dbReference type="EMBL" id="AEA34374.1"/>
    </source>
</evidence>
<reference evidence="2 3" key="1">
    <citation type="journal article" date="2011" name="Stand. Genomic Sci.">
        <title>Complete genome sequence of the thermophilic sulfur-reducer Hippea maritima type strain (MH(2)).</title>
        <authorList>
            <person name="Huntemann M."/>
            <person name="Lu M."/>
            <person name="Nolan M."/>
            <person name="Lapidus A."/>
            <person name="Lucas S."/>
            <person name="Hammon N."/>
            <person name="Deshpande S."/>
            <person name="Cheng J.F."/>
            <person name="Tapia R."/>
            <person name="Han C."/>
            <person name="Goodwin L."/>
            <person name="Pitluck S."/>
            <person name="Liolios K."/>
            <person name="Pagani I."/>
            <person name="Ivanova N."/>
            <person name="Ovchinikova G."/>
            <person name="Pati A."/>
            <person name="Chen A."/>
            <person name="Palaniappan K."/>
            <person name="Land M."/>
            <person name="Hauser L."/>
            <person name="Jeffries C.D."/>
            <person name="Detter J.C."/>
            <person name="Brambilla E.M."/>
            <person name="Rohde M."/>
            <person name="Spring S."/>
            <person name="Goker M."/>
            <person name="Woyke T."/>
            <person name="Bristow J."/>
            <person name="Eisen J.A."/>
            <person name="Markowitz V."/>
            <person name="Hugenholtz P."/>
            <person name="Kyrpides N.C."/>
            <person name="Klenk H.P."/>
            <person name="Mavromatis K."/>
        </authorList>
    </citation>
    <scope>NUCLEOTIDE SEQUENCE [LARGE SCALE GENOMIC DNA]</scope>
    <source>
        <strain evidence="3">ATCC 700847 / DSM 10411 / MH2</strain>
    </source>
</reference>
<organism evidence="2 3">
    <name type="scientific">Hippea maritima (strain ATCC 700847 / DSM 10411 / MH2)</name>
    <dbReference type="NCBI Taxonomy" id="760142"/>
    <lineage>
        <taxon>Bacteria</taxon>
        <taxon>Pseudomonadati</taxon>
        <taxon>Campylobacterota</taxon>
        <taxon>Desulfurellia</taxon>
        <taxon>Desulfurellales</taxon>
        <taxon>Hippeaceae</taxon>
        <taxon>Hippea</taxon>
    </lineage>
</organism>
<gene>
    <name evidence="2" type="ordered locus">Hipma_1418</name>
</gene>
<dbReference type="Proteomes" id="UP000008139">
    <property type="component" value="Chromosome"/>
</dbReference>
<dbReference type="STRING" id="760142.Hipma_1418"/>
<dbReference type="KEGG" id="hmr:Hipma_1418"/>
<protein>
    <submittedName>
        <fullName evidence="2">4-vinyl reductase 4VR</fullName>
    </submittedName>
</protein>
<dbReference type="HOGENOM" id="CLU_1592322_0_0_7"/>
<feature type="domain" description="4-vinyl reductase 4VR" evidence="1">
    <location>
        <begin position="105"/>
        <end position="165"/>
    </location>
</feature>
<dbReference type="AlphaFoldDB" id="F2LY51"/>
<name>F2LY51_HIPMA</name>
<dbReference type="InterPro" id="IPR041359">
    <property type="entry name" value="MetOD1"/>
</dbReference>
<dbReference type="Pfam" id="PF18546">
    <property type="entry name" value="MetOD1"/>
    <property type="match status" value="1"/>
</dbReference>
<sequence>MDKKLKEVCLDVDTECVLSHICYRYAAMVMSGLVEALEYFGGKQGTKVLRRILAKRIPMEMMEAMEVDPSLLKKFTKEDISKLLPEMIKSKGGPDLSIDMLSDGQIKFTLNECHFLPYSKSKGFCNITAGLMLGFAQMLSGKPMDIEEIQTIAKGGENCVFIAKPKF</sequence>
<dbReference type="Gene3D" id="3.30.1380.20">
    <property type="entry name" value="Trafficking protein particle complex subunit 3"/>
    <property type="match status" value="1"/>
</dbReference>
<dbReference type="InterPro" id="IPR004096">
    <property type="entry name" value="V4R"/>
</dbReference>
<dbReference type="eggNOG" id="COG1719">
    <property type="taxonomic scope" value="Bacteria"/>
</dbReference>
<dbReference type="EMBL" id="CP002606">
    <property type="protein sequence ID" value="AEA34374.1"/>
    <property type="molecule type" value="Genomic_DNA"/>
</dbReference>
<proteinExistence type="predicted"/>
<dbReference type="InterPro" id="IPR024096">
    <property type="entry name" value="NO_sig/Golgi_transp_ligand-bd"/>
</dbReference>
<evidence type="ECO:0000313" key="3">
    <source>
        <dbReference type="Proteomes" id="UP000008139"/>
    </source>
</evidence>